<evidence type="ECO:0000313" key="2">
    <source>
        <dbReference type="EMBL" id="KPC59354.1"/>
    </source>
</evidence>
<reference evidence="3" key="1">
    <citation type="submission" date="2015-07" db="EMBL/GenBank/DDBJ databases">
        <authorList>
            <person name="Ju K.-S."/>
            <person name="Doroghazi J.R."/>
            <person name="Metcalf W.W."/>
        </authorList>
    </citation>
    <scope>NUCLEOTIDE SEQUENCE [LARGE SCALE GENOMIC DNA]</scope>
    <source>
        <strain evidence="3">NRRL ISP-5002</strain>
    </source>
</reference>
<gene>
    <name evidence="2" type="ORF">ADL29_35470</name>
</gene>
<protein>
    <submittedName>
        <fullName evidence="2">Uncharacterized protein</fullName>
    </submittedName>
</protein>
<keyword evidence="3" id="KW-1185">Reference proteome</keyword>
<feature type="transmembrane region" description="Helical" evidence="1">
    <location>
        <begin position="83"/>
        <end position="101"/>
    </location>
</feature>
<keyword evidence="1" id="KW-0812">Transmembrane</keyword>
<accession>A0A0N0XQS5</accession>
<dbReference type="EMBL" id="LGKG01000185">
    <property type="protein sequence ID" value="KPC59354.1"/>
    <property type="molecule type" value="Genomic_DNA"/>
</dbReference>
<dbReference type="PATRIC" id="fig|66876.3.peg.7813"/>
<dbReference type="AlphaFoldDB" id="A0A0N0XQS5"/>
<keyword evidence="1" id="KW-1133">Transmembrane helix</keyword>
<feature type="transmembrane region" description="Helical" evidence="1">
    <location>
        <begin position="21"/>
        <end position="41"/>
    </location>
</feature>
<feature type="transmembrane region" description="Helical" evidence="1">
    <location>
        <begin position="53"/>
        <end position="71"/>
    </location>
</feature>
<comment type="caution">
    <text evidence="2">The sequence shown here is derived from an EMBL/GenBank/DDBJ whole genome shotgun (WGS) entry which is preliminary data.</text>
</comment>
<dbReference type="Proteomes" id="UP000037982">
    <property type="component" value="Unassembled WGS sequence"/>
</dbReference>
<evidence type="ECO:0000256" key="1">
    <source>
        <dbReference type="SAM" id="Phobius"/>
    </source>
</evidence>
<proteinExistence type="predicted"/>
<keyword evidence="1" id="KW-0472">Membrane</keyword>
<name>A0A0N0XQS5_9ACTN</name>
<sequence length="106" mass="11552">MQNMSDEATADPAKTNKGKAVYEFLWGSPGLFLFVAMGLFLTSKNTADEERAWLVYGLAWVPTVLMGLWSLVARKKPHMPTAALLPVAYAVVGVPALVFHGDVLPF</sequence>
<organism evidence="2 3">
    <name type="scientific">Streptomyces chattanoogensis</name>
    <dbReference type="NCBI Taxonomy" id="66876"/>
    <lineage>
        <taxon>Bacteria</taxon>
        <taxon>Bacillati</taxon>
        <taxon>Actinomycetota</taxon>
        <taxon>Actinomycetes</taxon>
        <taxon>Kitasatosporales</taxon>
        <taxon>Streptomycetaceae</taxon>
        <taxon>Streptomyces</taxon>
    </lineage>
</organism>
<evidence type="ECO:0000313" key="3">
    <source>
        <dbReference type="Proteomes" id="UP000037982"/>
    </source>
</evidence>